<dbReference type="RefSeq" id="WP_185065199.1">
    <property type="nucleotide sequence ID" value="NZ_BAABJP010000051.1"/>
</dbReference>
<reference evidence="2" key="1">
    <citation type="journal article" date="2019" name="Int. J. Syst. Evol. Microbiol.">
        <title>The Global Catalogue of Microorganisms (GCM) 10K type strain sequencing project: providing services to taxonomists for standard genome sequencing and annotation.</title>
        <authorList>
            <consortium name="The Broad Institute Genomics Platform"/>
            <consortium name="The Broad Institute Genome Sequencing Center for Infectious Disease"/>
            <person name="Wu L."/>
            <person name="Ma J."/>
        </authorList>
    </citation>
    <scope>NUCLEOTIDE SEQUENCE [LARGE SCALE GENOMIC DNA]</scope>
    <source>
        <strain evidence="2">JCM 18303</strain>
    </source>
</reference>
<name>A0ABP9R6X2_9PSEU</name>
<keyword evidence="2" id="KW-1185">Reference proteome</keyword>
<gene>
    <name evidence="1" type="ORF">GCM10023321_72370</name>
</gene>
<proteinExistence type="predicted"/>
<evidence type="ECO:0000313" key="1">
    <source>
        <dbReference type="EMBL" id="GAA5172474.1"/>
    </source>
</evidence>
<dbReference type="Proteomes" id="UP001428817">
    <property type="component" value="Unassembled WGS sequence"/>
</dbReference>
<protein>
    <submittedName>
        <fullName evidence="1">Uncharacterized protein</fullName>
    </submittedName>
</protein>
<evidence type="ECO:0000313" key="2">
    <source>
        <dbReference type="Proteomes" id="UP001428817"/>
    </source>
</evidence>
<organism evidence="1 2">
    <name type="scientific">Pseudonocardia eucalypti</name>
    <dbReference type="NCBI Taxonomy" id="648755"/>
    <lineage>
        <taxon>Bacteria</taxon>
        <taxon>Bacillati</taxon>
        <taxon>Actinomycetota</taxon>
        <taxon>Actinomycetes</taxon>
        <taxon>Pseudonocardiales</taxon>
        <taxon>Pseudonocardiaceae</taxon>
        <taxon>Pseudonocardia</taxon>
    </lineage>
</organism>
<accession>A0ABP9R6X2</accession>
<comment type="caution">
    <text evidence="1">The sequence shown here is derived from an EMBL/GenBank/DDBJ whole genome shotgun (WGS) entry which is preliminary data.</text>
</comment>
<sequence length="488" mass="53090">MIAGDGGPALADEAVARRLKALACTAPLHGLDTRKAHLEWLDAGRYQMAEIGLQAIDQVTLAMDFDHGADQEQVVRRLTPFIAAQAPERSAGEHRGVGAWVVENLINVGSVDRGFQADYGTFDGQGRYVRRRFDFKLLVELAAPDGRVYLRATDEAINVLVGALDTDVESAQVAAEVKLENLIRRGRLGDARLAAEQARYRTVQYAEALRHKLDATQRDVRSVDWLSSVPELLEEALAHIESRYRAETAILSHIADARDDTAEPERRKQAAELVVIVKECIGRHTQLQARLQEAGQLFRAEQNRQQFAGRARRSAVDVFGQLLRPCLDLGVAEAVSPAAGFFGAGAGVRVPSVPSLGGLVETLLVPSVERDPLGAAMPEPDLMALDQDRYTEEQWQRADELLRLPQVGRRLSGLLAEARELDPELPGLVALRVLHAVGTTLATTRGQHDQGVCLAVDDGEVLDDPEFGGSDLLVTVAELGALAEEDVA</sequence>
<dbReference type="EMBL" id="BAABJP010000051">
    <property type="protein sequence ID" value="GAA5172474.1"/>
    <property type="molecule type" value="Genomic_DNA"/>
</dbReference>